<evidence type="ECO:0000256" key="9">
    <source>
        <dbReference type="ARBA" id="ARBA00023212"/>
    </source>
</evidence>
<comment type="caution">
    <text evidence="14">The sequence shown here is derived from an EMBL/GenBank/DDBJ whole genome shotgun (WGS) entry which is preliminary data.</text>
</comment>
<evidence type="ECO:0000256" key="4">
    <source>
        <dbReference type="ARBA" id="ARBA00022737"/>
    </source>
</evidence>
<evidence type="ECO:0000313" key="15">
    <source>
        <dbReference type="Proteomes" id="UP001209878"/>
    </source>
</evidence>
<keyword evidence="4" id="KW-0677">Repeat</keyword>
<dbReference type="GO" id="GO:0030832">
    <property type="term" value="P:regulation of actin filament length"/>
    <property type="evidence" value="ECO:0007669"/>
    <property type="project" value="TreeGrafter"/>
</dbReference>
<keyword evidence="6 11" id="KW-0067">ATP-binding</keyword>
<dbReference type="EMBL" id="JAODUO010000351">
    <property type="protein sequence ID" value="KAK2182497.1"/>
    <property type="molecule type" value="Genomic_DNA"/>
</dbReference>
<evidence type="ECO:0000256" key="8">
    <source>
        <dbReference type="ARBA" id="ARBA00023175"/>
    </source>
</evidence>
<name>A0AAD9NTR9_RIDPI</name>
<feature type="compositionally biased region" description="Basic and acidic residues" evidence="12">
    <location>
        <begin position="540"/>
        <end position="550"/>
    </location>
</feature>
<evidence type="ECO:0000256" key="2">
    <source>
        <dbReference type="ARBA" id="ARBA00004316"/>
    </source>
</evidence>
<dbReference type="Gene3D" id="1.20.58.530">
    <property type="match status" value="1"/>
</dbReference>
<comment type="subcellular location">
    <subcellularLocation>
        <location evidence="2">Cell projection</location>
    </subcellularLocation>
    <subcellularLocation>
        <location evidence="1">Cytoplasm</location>
        <location evidence="1">Cytoskeleton</location>
    </subcellularLocation>
</comment>
<keyword evidence="9" id="KW-0206">Cytoskeleton</keyword>
<evidence type="ECO:0000256" key="5">
    <source>
        <dbReference type="ARBA" id="ARBA00022741"/>
    </source>
</evidence>
<proteinExistence type="inferred from homology"/>
<dbReference type="InterPro" id="IPR052409">
    <property type="entry name" value="Myosin-III_kinase_activity"/>
</dbReference>
<dbReference type="GO" id="GO:0003779">
    <property type="term" value="F:actin binding"/>
    <property type="evidence" value="ECO:0007669"/>
    <property type="project" value="UniProtKB-KW"/>
</dbReference>
<feature type="binding site" evidence="11">
    <location>
        <begin position="110"/>
        <end position="117"/>
    </location>
    <ligand>
        <name>ATP</name>
        <dbReference type="ChEBI" id="CHEBI:30616"/>
    </ligand>
</feature>
<dbReference type="Gene3D" id="1.20.120.720">
    <property type="entry name" value="Myosin VI head, motor domain, U50 subdomain"/>
    <property type="match status" value="1"/>
</dbReference>
<dbReference type="Proteomes" id="UP001209878">
    <property type="component" value="Unassembled WGS sequence"/>
</dbReference>
<evidence type="ECO:0000256" key="10">
    <source>
        <dbReference type="ARBA" id="ARBA00023273"/>
    </source>
</evidence>
<dbReference type="GO" id="GO:0004674">
    <property type="term" value="F:protein serine/threonine kinase activity"/>
    <property type="evidence" value="ECO:0007669"/>
    <property type="project" value="TreeGrafter"/>
</dbReference>
<keyword evidence="15" id="KW-1185">Reference proteome</keyword>
<evidence type="ECO:0000256" key="3">
    <source>
        <dbReference type="ARBA" id="ARBA00022490"/>
    </source>
</evidence>
<gene>
    <name evidence="14" type="ORF">NP493_352g00023</name>
</gene>
<evidence type="ECO:0000256" key="7">
    <source>
        <dbReference type="ARBA" id="ARBA00023123"/>
    </source>
</evidence>
<organism evidence="14 15">
    <name type="scientific">Ridgeia piscesae</name>
    <name type="common">Tubeworm</name>
    <dbReference type="NCBI Taxonomy" id="27915"/>
    <lineage>
        <taxon>Eukaryota</taxon>
        <taxon>Metazoa</taxon>
        <taxon>Spiralia</taxon>
        <taxon>Lophotrochozoa</taxon>
        <taxon>Annelida</taxon>
        <taxon>Polychaeta</taxon>
        <taxon>Sedentaria</taxon>
        <taxon>Canalipalpata</taxon>
        <taxon>Sabellida</taxon>
        <taxon>Siboglinidae</taxon>
        <taxon>Ridgeia</taxon>
    </lineage>
</organism>
<dbReference type="PROSITE" id="PS51456">
    <property type="entry name" value="MYOSIN_MOTOR"/>
    <property type="match status" value="1"/>
</dbReference>
<dbReference type="InterPro" id="IPR001609">
    <property type="entry name" value="Myosin_head_motor_dom-like"/>
</dbReference>
<evidence type="ECO:0000259" key="13">
    <source>
        <dbReference type="PROSITE" id="PS51456"/>
    </source>
</evidence>
<evidence type="ECO:0000256" key="11">
    <source>
        <dbReference type="PROSITE-ProRule" id="PRU00782"/>
    </source>
</evidence>
<dbReference type="GO" id="GO:0042995">
    <property type="term" value="C:cell projection"/>
    <property type="evidence" value="ECO:0007669"/>
    <property type="project" value="UniProtKB-SubCell"/>
</dbReference>
<sequence length="550" mass="62491">MSHLPVGDSQVGEVNDLATLAKLDETILLNEVKVRYENDRIYTYVGDILVSVNPFRDLGIYGKDYSEMYRGVKKREEKPPHIFAMADRLYQDMLGLRGTDAKNQCVLISGESGAGKTECTKLIIKQLIDLCQGNSQLQQQILQVNPLLEAFGNAQTLMNDNSSRFGKYIQLKFIGGREYLLEKSRMVRQSEGEANFHIFYYMFAGLSADEQSRYKLQDADSYKYFSDGASCIQTDGKLLKERYEELVNAIDMVGFTDKEQEDMFAILAATLTVGNIDVKADDIGVADLLGLDKLEMHSCLSCSITFTKGEEIRRNYTLAQSEEARDAVAKALYGRLFSWIVNRVNTLLVPRESFDPDKVQEIGILDIFGFEHFELNSFEQACINLANEQLQFFFNKHIFMLEQEEYQGEGIDWKEIKFVDNKSLLDLFLGRPIGILALLDEESFFPKATDQTYVAKMNQKFGKNSNYIRSTQGDAKSFTIAHYAGHVTCDSMELCQVTYDSTGWLEKNRDTLPPGKISRTGTLALNHKTTKKSRLNQPRKAAEETKQRKL</sequence>
<evidence type="ECO:0000256" key="12">
    <source>
        <dbReference type="SAM" id="MobiDB-lite"/>
    </source>
</evidence>
<dbReference type="Gene3D" id="1.10.10.820">
    <property type="match status" value="1"/>
</dbReference>
<keyword evidence="5 11" id="KW-0547">Nucleotide-binding</keyword>
<dbReference type="InterPro" id="IPR036961">
    <property type="entry name" value="Kinesin_motor_dom_sf"/>
</dbReference>
<keyword evidence="7 11" id="KW-0518">Myosin</keyword>
<evidence type="ECO:0000256" key="6">
    <source>
        <dbReference type="ARBA" id="ARBA00022840"/>
    </source>
</evidence>
<dbReference type="PANTHER" id="PTHR46256">
    <property type="entry name" value="AGAP011099-PA"/>
    <property type="match status" value="1"/>
</dbReference>
<comment type="caution">
    <text evidence="11">Lacks conserved residue(s) required for the propagation of feature annotation.</text>
</comment>
<dbReference type="SMART" id="SM00242">
    <property type="entry name" value="MYSc"/>
    <property type="match status" value="1"/>
</dbReference>
<evidence type="ECO:0000256" key="1">
    <source>
        <dbReference type="ARBA" id="ARBA00004245"/>
    </source>
</evidence>
<dbReference type="Gene3D" id="3.40.850.10">
    <property type="entry name" value="Kinesin motor domain"/>
    <property type="match status" value="1"/>
</dbReference>
<dbReference type="InterPro" id="IPR027417">
    <property type="entry name" value="P-loop_NTPase"/>
</dbReference>
<reference evidence="14" key="1">
    <citation type="journal article" date="2023" name="Mol. Biol. Evol.">
        <title>Third-Generation Sequencing Reveals the Adaptive Role of the Epigenome in Three Deep-Sea Polychaetes.</title>
        <authorList>
            <person name="Perez M."/>
            <person name="Aroh O."/>
            <person name="Sun Y."/>
            <person name="Lan Y."/>
            <person name="Juniper S.K."/>
            <person name="Young C.R."/>
            <person name="Angers B."/>
            <person name="Qian P.Y."/>
        </authorList>
    </citation>
    <scope>NUCLEOTIDE SEQUENCE</scope>
    <source>
        <strain evidence="14">R07B-5</strain>
    </source>
</reference>
<feature type="region of interest" description="Disordered" evidence="12">
    <location>
        <begin position="510"/>
        <end position="550"/>
    </location>
</feature>
<accession>A0AAD9NTR9</accession>
<feature type="domain" description="Myosin motor" evidence="13">
    <location>
        <begin position="12"/>
        <end position="550"/>
    </location>
</feature>
<dbReference type="GO" id="GO:0005524">
    <property type="term" value="F:ATP binding"/>
    <property type="evidence" value="ECO:0007669"/>
    <property type="project" value="UniProtKB-UniRule"/>
</dbReference>
<keyword evidence="8 11" id="KW-0505">Motor protein</keyword>
<keyword evidence="3" id="KW-0963">Cytoplasm</keyword>
<protein>
    <recommendedName>
        <fullName evidence="13">Myosin motor domain-containing protein</fullName>
    </recommendedName>
</protein>
<dbReference type="GO" id="GO:0000146">
    <property type="term" value="F:microfilament motor activity"/>
    <property type="evidence" value="ECO:0007669"/>
    <property type="project" value="TreeGrafter"/>
</dbReference>
<keyword evidence="10" id="KW-0966">Cell projection</keyword>
<dbReference type="PANTHER" id="PTHR46256:SF5">
    <property type="entry name" value="MYOSIN-IIIB-LIKE"/>
    <property type="match status" value="1"/>
</dbReference>
<dbReference type="PRINTS" id="PR00193">
    <property type="entry name" value="MYOSINHEAVY"/>
</dbReference>
<dbReference type="SUPFAM" id="SSF52540">
    <property type="entry name" value="P-loop containing nucleoside triphosphate hydrolases"/>
    <property type="match status" value="1"/>
</dbReference>
<comment type="similarity">
    <text evidence="11">Belongs to the TRAFAC class myosin-kinesin ATPase superfamily. Myosin family.</text>
</comment>
<evidence type="ECO:0000313" key="14">
    <source>
        <dbReference type="EMBL" id="KAK2182497.1"/>
    </source>
</evidence>
<dbReference type="AlphaFoldDB" id="A0AAD9NTR9"/>
<dbReference type="Pfam" id="PF00063">
    <property type="entry name" value="Myosin_head"/>
    <property type="match status" value="1"/>
</dbReference>
<dbReference type="GO" id="GO:0016459">
    <property type="term" value="C:myosin complex"/>
    <property type="evidence" value="ECO:0007669"/>
    <property type="project" value="UniProtKB-KW"/>
</dbReference>
<keyword evidence="11" id="KW-0009">Actin-binding</keyword>